<dbReference type="EMBL" id="JAEPRJ010000001">
    <property type="protein sequence ID" value="MBK5898149.1"/>
    <property type="molecule type" value="Genomic_DNA"/>
</dbReference>
<reference evidence="1 2" key="1">
    <citation type="submission" date="2021-01" db="EMBL/GenBank/DDBJ databases">
        <title>Isolation and description of Catonella massiliensis sp. nov., a novel Catonella species, isolated from a stable periodontitis subject.</title>
        <authorList>
            <person name="Antezack A."/>
            <person name="Boxberger M."/>
            <person name="La Scola B."/>
            <person name="Monnet-Corti V."/>
        </authorList>
    </citation>
    <scope>NUCLEOTIDE SEQUENCE [LARGE SCALE GENOMIC DNA]</scope>
    <source>
        <strain evidence="1 2">Marseille-Q4567</strain>
    </source>
</reference>
<sequence length="80" mass="9076">MSYQEIAKDMIDKLPADKMIYVINILENLGEMYGISLYPNYEPNKETLEAIEEVDNMIKEGVGEHFEGSTTDFLNGILGE</sequence>
<evidence type="ECO:0000313" key="2">
    <source>
        <dbReference type="Proteomes" id="UP000604730"/>
    </source>
</evidence>
<gene>
    <name evidence="1" type="ORF">JJN12_10235</name>
</gene>
<protein>
    <submittedName>
        <fullName evidence="1">Uncharacterized protein</fullName>
    </submittedName>
</protein>
<proteinExistence type="predicted"/>
<name>A0ABS1J1X8_9FIRM</name>
<comment type="caution">
    <text evidence="1">The sequence shown here is derived from an EMBL/GenBank/DDBJ whole genome shotgun (WGS) entry which is preliminary data.</text>
</comment>
<keyword evidence="2" id="KW-1185">Reference proteome</keyword>
<dbReference type="Proteomes" id="UP000604730">
    <property type="component" value="Unassembled WGS sequence"/>
</dbReference>
<organism evidence="1 2">
    <name type="scientific">Catonella massiliensis</name>
    <dbReference type="NCBI Taxonomy" id="2799636"/>
    <lineage>
        <taxon>Bacteria</taxon>
        <taxon>Bacillati</taxon>
        <taxon>Bacillota</taxon>
        <taxon>Clostridia</taxon>
        <taxon>Lachnospirales</taxon>
        <taxon>Lachnospiraceae</taxon>
        <taxon>Catonella</taxon>
    </lineage>
</organism>
<dbReference type="RefSeq" id="WP_208429584.1">
    <property type="nucleotide sequence ID" value="NZ_JAEPRJ010000001.1"/>
</dbReference>
<evidence type="ECO:0000313" key="1">
    <source>
        <dbReference type="EMBL" id="MBK5898149.1"/>
    </source>
</evidence>
<accession>A0ABS1J1X8</accession>